<keyword evidence="3" id="KW-0269">Exonuclease</keyword>
<organism evidence="5 6">
    <name type="scientific">Persicobacter diffluens</name>
    <dbReference type="NCBI Taxonomy" id="981"/>
    <lineage>
        <taxon>Bacteria</taxon>
        <taxon>Pseudomonadati</taxon>
        <taxon>Bacteroidota</taxon>
        <taxon>Cytophagia</taxon>
        <taxon>Cytophagales</taxon>
        <taxon>Persicobacteraceae</taxon>
        <taxon>Persicobacter</taxon>
    </lineage>
</organism>
<evidence type="ECO:0000256" key="1">
    <source>
        <dbReference type="ARBA" id="ARBA00022722"/>
    </source>
</evidence>
<gene>
    <name evidence="5" type="ORF">PEDI_29370</name>
</gene>
<feature type="domain" description="Exonuclease" evidence="4">
    <location>
        <begin position="2"/>
        <end position="193"/>
    </location>
</feature>
<dbReference type="InterPro" id="IPR012337">
    <property type="entry name" value="RNaseH-like_sf"/>
</dbReference>
<keyword evidence="6" id="KW-1185">Reference proteome</keyword>
<reference evidence="5 6" key="1">
    <citation type="submission" date="2021-12" db="EMBL/GenBank/DDBJ databases">
        <title>Genome sequencing of bacteria with rrn-lacking chromosome and rrn-plasmid.</title>
        <authorList>
            <person name="Anda M."/>
            <person name="Iwasaki W."/>
        </authorList>
    </citation>
    <scope>NUCLEOTIDE SEQUENCE [LARGE SCALE GENOMIC DNA]</scope>
    <source>
        <strain evidence="5 6">NBRC 15940</strain>
    </source>
</reference>
<evidence type="ECO:0000259" key="4">
    <source>
        <dbReference type="SMART" id="SM00479"/>
    </source>
</evidence>
<dbReference type="InterPro" id="IPR013520">
    <property type="entry name" value="Ribonucl_H"/>
</dbReference>
<sequence>MPYLVFDLEMSGPDPEIHDIIQVGAVLVDDRWKEISKFSSNVCPENINTISAKSEEIHGLSKYDLMDAPAMYEVLEKMEDWIMEQLNRDNTNQLRDIILAGQGVMNDINFLREAYYRENMKWPFSFKIVDLLSISTFAFMILENNGKEVPKRRGLNHIAEYFGLKREGEEHNALEDSELTLACFQACFDIAKKVTLSE</sequence>
<dbReference type="InterPro" id="IPR036397">
    <property type="entry name" value="RNaseH_sf"/>
</dbReference>
<dbReference type="AlphaFoldDB" id="A0AAN4W0S4"/>
<comment type="caution">
    <text evidence="5">The sequence shown here is derived from an EMBL/GenBank/DDBJ whole genome shotgun (WGS) entry which is preliminary data.</text>
</comment>
<accession>A0AAN4W0S4</accession>
<name>A0AAN4W0S4_9BACT</name>
<dbReference type="GO" id="GO:0003676">
    <property type="term" value="F:nucleic acid binding"/>
    <property type="evidence" value="ECO:0007669"/>
    <property type="project" value="InterPro"/>
</dbReference>
<dbReference type="Proteomes" id="UP001310022">
    <property type="component" value="Unassembled WGS sequence"/>
</dbReference>
<dbReference type="PANTHER" id="PTHR30231:SF4">
    <property type="entry name" value="PROTEIN NEN2"/>
    <property type="match status" value="1"/>
</dbReference>
<dbReference type="SUPFAM" id="SSF53098">
    <property type="entry name" value="Ribonuclease H-like"/>
    <property type="match status" value="1"/>
</dbReference>
<dbReference type="GO" id="GO:0008408">
    <property type="term" value="F:3'-5' exonuclease activity"/>
    <property type="evidence" value="ECO:0007669"/>
    <property type="project" value="TreeGrafter"/>
</dbReference>
<evidence type="ECO:0000256" key="2">
    <source>
        <dbReference type="ARBA" id="ARBA00022801"/>
    </source>
</evidence>
<dbReference type="PANTHER" id="PTHR30231">
    <property type="entry name" value="DNA POLYMERASE III SUBUNIT EPSILON"/>
    <property type="match status" value="1"/>
</dbReference>
<evidence type="ECO:0000256" key="3">
    <source>
        <dbReference type="ARBA" id="ARBA00022839"/>
    </source>
</evidence>
<dbReference type="SMART" id="SM00479">
    <property type="entry name" value="EXOIII"/>
    <property type="match status" value="1"/>
</dbReference>
<keyword evidence="2" id="KW-0378">Hydrolase</keyword>
<dbReference type="Pfam" id="PF00929">
    <property type="entry name" value="RNase_T"/>
    <property type="match status" value="1"/>
</dbReference>
<dbReference type="EMBL" id="BQKE01000001">
    <property type="protein sequence ID" value="GJM62385.1"/>
    <property type="molecule type" value="Genomic_DNA"/>
</dbReference>
<dbReference type="RefSeq" id="WP_338237665.1">
    <property type="nucleotide sequence ID" value="NZ_BQKE01000001.1"/>
</dbReference>
<evidence type="ECO:0000313" key="6">
    <source>
        <dbReference type="Proteomes" id="UP001310022"/>
    </source>
</evidence>
<protein>
    <recommendedName>
        <fullName evidence="4">Exonuclease domain-containing protein</fullName>
    </recommendedName>
</protein>
<dbReference type="CDD" id="cd06127">
    <property type="entry name" value="DEDDh"/>
    <property type="match status" value="1"/>
</dbReference>
<dbReference type="Gene3D" id="3.30.420.10">
    <property type="entry name" value="Ribonuclease H-like superfamily/Ribonuclease H"/>
    <property type="match status" value="1"/>
</dbReference>
<dbReference type="GO" id="GO:0006259">
    <property type="term" value="P:DNA metabolic process"/>
    <property type="evidence" value="ECO:0007669"/>
    <property type="project" value="UniProtKB-ARBA"/>
</dbReference>
<keyword evidence="1" id="KW-0540">Nuclease</keyword>
<evidence type="ECO:0000313" key="5">
    <source>
        <dbReference type="EMBL" id="GJM62385.1"/>
    </source>
</evidence>
<proteinExistence type="predicted"/>